<dbReference type="EMBL" id="AMBO01000371">
    <property type="protein sequence ID" value="EKC99483.1"/>
    <property type="molecule type" value="Genomic_DNA"/>
</dbReference>
<dbReference type="OMA" id="ILNCHYG"/>
<keyword evidence="2" id="KW-1185">Reference proteome</keyword>
<dbReference type="Gene3D" id="1.20.1290.10">
    <property type="entry name" value="AhpD-like"/>
    <property type="match status" value="1"/>
</dbReference>
<protein>
    <submittedName>
        <fullName evidence="1">Uncharacterized protein</fullName>
    </submittedName>
</protein>
<dbReference type="PANTHER" id="PTHR28180:SF2">
    <property type="entry name" value="PEROXISOMAL PROTEIN 2"/>
    <property type="match status" value="1"/>
</dbReference>
<dbReference type="OrthoDB" id="5392202at2759"/>
<dbReference type="HOGENOM" id="CLU_069193_0_0_1"/>
<reference evidence="1 2" key="1">
    <citation type="journal article" date="2012" name="Eukaryot. Cell">
        <title>Genome sequence of the Trichosporon asahii environmental strain CBS 8904.</title>
        <authorList>
            <person name="Yang R.Y."/>
            <person name="Li H.T."/>
            <person name="Zhu H."/>
            <person name="Zhou G.P."/>
            <person name="Wang M."/>
            <person name="Wang L."/>
        </authorList>
    </citation>
    <scope>NUCLEOTIDE SEQUENCE [LARGE SCALE GENOMIC DNA]</scope>
    <source>
        <strain evidence="1 2">CBS 8904</strain>
    </source>
</reference>
<dbReference type="Proteomes" id="UP000006757">
    <property type="component" value="Unassembled WGS sequence"/>
</dbReference>
<accession>K1WCW9</accession>
<proteinExistence type="predicted"/>
<evidence type="ECO:0000313" key="1">
    <source>
        <dbReference type="EMBL" id="EKC99483.1"/>
    </source>
</evidence>
<dbReference type="SUPFAM" id="SSF69118">
    <property type="entry name" value="AhpD-like"/>
    <property type="match status" value="1"/>
</dbReference>
<evidence type="ECO:0000313" key="2">
    <source>
        <dbReference type="Proteomes" id="UP000006757"/>
    </source>
</evidence>
<name>K1WCW9_TRIAC</name>
<dbReference type="AlphaFoldDB" id="K1WCW9"/>
<comment type="caution">
    <text evidence="1">The sequence shown here is derived from an EMBL/GenBank/DDBJ whole genome shotgun (WGS) entry which is preliminary data.</text>
</comment>
<dbReference type="InterPro" id="IPR052999">
    <property type="entry name" value="PTS1_Protein"/>
</dbReference>
<organism evidence="1 2">
    <name type="scientific">Trichosporon asahii var. asahii (strain CBS 8904)</name>
    <name type="common">Yeast</name>
    <dbReference type="NCBI Taxonomy" id="1220162"/>
    <lineage>
        <taxon>Eukaryota</taxon>
        <taxon>Fungi</taxon>
        <taxon>Dikarya</taxon>
        <taxon>Basidiomycota</taxon>
        <taxon>Agaricomycotina</taxon>
        <taxon>Tremellomycetes</taxon>
        <taxon>Trichosporonales</taxon>
        <taxon>Trichosporonaceae</taxon>
        <taxon>Trichosporon</taxon>
    </lineage>
</organism>
<dbReference type="PANTHER" id="PTHR28180">
    <property type="entry name" value="CONSERVED MITOCHONDRIAL PROTEIN-RELATED"/>
    <property type="match status" value="1"/>
</dbReference>
<dbReference type="InParanoid" id="K1WCW9"/>
<sequence>MSKLSPELKALIADPAAKGGDVPAPSPEVTQALFGRLSSNPHIGRETWLCLAAAVLLTINSSETLCLLYDFAKGETVKDQVYVASCISFGGVPRSINNLGALYSHLSYAVRDGLESDAARTGLSKAEGLELWKDIYGVHADTLIEKLSAFHPDLAEYILASHYGPLLTDPPAEPGQFRLGRVLTSVIAIAALRAVTGVGLQVTSHVYGLKAAKDDGTVKGCKWLQSDEGCMWILRTTDDIVNTVLRS</sequence>
<gene>
    <name evidence="1" type="ORF">A1Q2_06215</name>
</gene>
<dbReference type="InterPro" id="IPR029032">
    <property type="entry name" value="AhpD-like"/>
</dbReference>
<dbReference type="STRING" id="1220162.K1WCW9"/>
<dbReference type="eggNOG" id="ENOG502S01H">
    <property type="taxonomic scope" value="Eukaryota"/>
</dbReference>